<evidence type="ECO:0000313" key="1">
    <source>
        <dbReference type="Proteomes" id="UP000887574"/>
    </source>
</evidence>
<protein>
    <submittedName>
        <fullName evidence="2">Peptidase S1 domain-containing protein</fullName>
    </submittedName>
</protein>
<organism evidence="1 2">
    <name type="scientific">Ditylenchus dipsaci</name>
    <dbReference type="NCBI Taxonomy" id="166011"/>
    <lineage>
        <taxon>Eukaryota</taxon>
        <taxon>Metazoa</taxon>
        <taxon>Ecdysozoa</taxon>
        <taxon>Nematoda</taxon>
        <taxon>Chromadorea</taxon>
        <taxon>Rhabditida</taxon>
        <taxon>Tylenchina</taxon>
        <taxon>Tylenchomorpha</taxon>
        <taxon>Sphaerularioidea</taxon>
        <taxon>Anguinidae</taxon>
        <taxon>Anguininae</taxon>
        <taxon>Ditylenchus</taxon>
    </lineage>
</organism>
<dbReference type="Proteomes" id="UP000887574">
    <property type="component" value="Unplaced"/>
</dbReference>
<sequence>MDTENDPLAQSEGFLKEKLDLTCTSKSLYCIHSAEEGNQKDGASGDSGTGIVGRRGHLAILHGWTIAGVDIWQLGIALRTQSLEYDICHYTGVCTEKSWVGKTEESKLKVKFSSYYVPALPENVVE</sequence>
<dbReference type="WBParaSite" id="jg14648">
    <property type="protein sequence ID" value="jg14648"/>
    <property type="gene ID" value="jg14648"/>
</dbReference>
<proteinExistence type="predicted"/>
<name>A0A915D0K2_9BILA</name>
<accession>A0A915D0K2</accession>
<reference evidence="2" key="1">
    <citation type="submission" date="2022-11" db="UniProtKB">
        <authorList>
            <consortium name="WormBaseParasite"/>
        </authorList>
    </citation>
    <scope>IDENTIFICATION</scope>
</reference>
<evidence type="ECO:0000313" key="2">
    <source>
        <dbReference type="WBParaSite" id="jg14648"/>
    </source>
</evidence>
<keyword evidence="1" id="KW-1185">Reference proteome</keyword>
<dbReference type="AlphaFoldDB" id="A0A915D0K2"/>